<dbReference type="Gene3D" id="3.90.1150.10">
    <property type="entry name" value="Aspartate Aminotransferase, domain 1"/>
    <property type="match status" value="1"/>
</dbReference>
<name>A0ABU7SP42_9ACTN</name>
<dbReference type="InterPro" id="IPR015421">
    <property type="entry name" value="PyrdxlP-dep_Trfase_major"/>
</dbReference>
<dbReference type="Proteomes" id="UP001339911">
    <property type="component" value="Unassembled WGS sequence"/>
</dbReference>
<dbReference type="PANTHER" id="PTHR30244:SF34">
    <property type="entry name" value="DTDP-4-AMINO-4,6-DIDEOXYGALACTOSE TRANSAMINASE"/>
    <property type="match status" value="1"/>
</dbReference>
<dbReference type="SUPFAM" id="SSF53383">
    <property type="entry name" value="PLP-dependent transferases"/>
    <property type="match status" value="1"/>
</dbReference>
<keyword evidence="2" id="KW-0663">Pyridoxal phosphate</keyword>
<dbReference type="PANTHER" id="PTHR30244">
    <property type="entry name" value="TRANSAMINASE"/>
    <property type="match status" value="1"/>
</dbReference>
<protein>
    <submittedName>
        <fullName evidence="3">DegT/DnrJ/EryC1/StrS family aminotransferase</fullName>
        <ecNumber evidence="3">2.6.1.-</ecNumber>
    </submittedName>
</protein>
<evidence type="ECO:0000313" key="4">
    <source>
        <dbReference type="Proteomes" id="UP001339911"/>
    </source>
</evidence>
<dbReference type="InterPro" id="IPR015424">
    <property type="entry name" value="PyrdxlP-dep_Trfase"/>
</dbReference>
<dbReference type="Pfam" id="PF01041">
    <property type="entry name" value="DegT_DnrJ_EryC1"/>
    <property type="match status" value="1"/>
</dbReference>
<evidence type="ECO:0000256" key="1">
    <source>
        <dbReference type="ARBA" id="ARBA00001933"/>
    </source>
</evidence>
<proteinExistence type="inferred from homology"/>
<organism evidence="3 4">
    <name type="scientific">Plantactinospora veratri</name>
    <dbReference type="NCBI Taxonomy" id="1436122"/>
    <lineage>
        <taxon>Bacteria</taxon>
        <taxon>Bacillati</taxon>
        <taxon>Actinomycetota</taxon>
        <taxon>Actinomycetes</taxon>
        <taxon>Micromonosporales</taxon>
        <taxon>Micromonosporaceae</taxon>
        <taxon>Plantactinospora</taxon>
    </lineage>
</organism>
<dbReference type="PIRSF" id="PIRSF000390">
    <property type="entry name" value="PLP_StrS"/>
    <property type="match status" value="1"/>
</dbReference>
<comment type="similarity">
    <text evidence="2">Belongs to the DegT/DnrJ/EryC1 family.</text>
</comment>
<comment type="cofactor">
    <cofactor evidence="1">
        <name>pyridoxal 5'-phosphate</name>
        <dbReference type="ChEBI" id="CHEBI:597326"/>
    </cofactor>
</comment>
<accession>A0ABU7SP42</accession>
<dbReference type="GO" id="GO:0008483">
    <property type="term" value="F:transaminase activity"/>
    <property type="evidence" value="ECO:0007669"/>
    <property type="project" value="UniProtKB-KW"/>
</dbReference>
<dbReference type="InterPro" id="IPR015422">
    <property type="entry name" value="PyrdxlP-dep_Trfase_small"/>
</dbReference>
<evidence type="ECO:0000313" key="3">
    <source>
        <dbReference type="EMBL" id="MEE6311637.1"/>
    </source>
</evidence>
<keyword evidence="3" id="KW-0808">Transferase</keyword>
<reference evidence="3 4" key="1">
    <citation type="submission" date="2024-01" db="EMBL/GenBank/DDBJ databases">
        <title>Genome insights into Plantactinospora veratri sp. nov.</title>
        <authorList>
            <person name="Wang L."/>
        </authorList>
    </citation>
    <scope>NUCLEOTIDE SEQUENCE [LARGE SCALE GENOMIC DNA]</scope>
    <source>
        <strain evidence="3 4">NEAU-FHS4</strain>
    </source>
</reference>
<dbReference type="EMBL" id="JAZGQL010000036">
    <property type="protein sequence ID" value="MEE6311637.1"/>
    <property type="molecule type" value="Genomic_DNA"/>
</dbReference>
<gene>
    <name evidence="3" type="ORF">V1634_32910</name>
</gene>
<dbReference type="RefSeq" id="WP_331211525.1">
    <property type="nucleotide sequence ID" value="NZ_JAZGQL010000036.1"/>
</dbReference>
<dbReference type="InterPro" id="IPR000653">
    <property type="entry name" value="DegT/StrS_aminotransferase"/>
</dbReference>
<dbReference type="CDD" id="cd00616">
    <property type="entry name" value="AHBA_syn"/>
    <property type="match status" value="1"/>
</dbReference>
<dbReference type="Gene3D" id="3.40.640.10">
    <property type="entry name" value="Type I PLP-dependent aspartate aminotransferase-like (Major domain)"/>
    <property type="match status" value="1"/>
</dbReference>
<sequence length="379" mass="40397">MNPALRYPVARPSLTELEEAYVLDALRSGWVSSQGPYLRRFEAEFAARCGTPTAVATGNGTVALHLVLAAAGIGPGDEVVVPALTYVATANAVGYCGARPVFADVDPATWCVDVDRVEAAITERTKAVLAVDLYGHPADYPRLREVCAAHGILLVGDAAESFGARLGGTGAGALADVTTFSFFGNKILTSGEGGCVTTFDPALAERMRLLRNQGMDPQRRYYFPVVGFNYRLTNLAAALLCAQLERGTAMVQRRQQIVATYEKAFADLGALTPQPVAVGVERAPWMASFLVGPAGDRQLRDRLAAELDRLGVETRPFFVPIPDLPPYRSASGGDFPVTADLSRRGINLPTYADLTDPEVLDIADRVRTALARLSAAGPA</sequence>
<evidence type="ECO:0000256" key="2">
    <source>
        <dbReference type="RuleBase" id="RU004508"/>
    </source>
</evidence>
<keyword evidence="4" id="KW-1185">Reference proteome</keyword>
<comment type="caution">
    <text evidence="3">The sequence shown here is derived from an EMBL/GenBank/DDBJ whole genome shotgun (WGS) entry which is preliminary data.</text>
</comment>
<dbReference type="EC" id="2.6.1.-" evidence="3"/>
<keyword evidence="3" id="KW-0032">Aminotransferase</keyword>